<keyword evidence="1" id="KW-0812">Transmembrane</keyword>
<dbReference type="Pfam" id="PF14316">
    <property type="entry name" value="DUF4381"/>
    <property type="match status" value="1"/>
</dbReference>
<gene>
    <name evidence="2" type="ORF">EYC82_13650</name>
</gene>
<comment type="caution">
    <text evidence="2">The sequence shown here is derived from an EMBL/GenBank/DDBJ whole genome shotgun (WGS) entry which is preliminary data.</text>
</comment>
<protein>
    <submittedName>
        <fullName evidence="2">DUF4381 domain-containing protein</fullName>
    </submittedName>
</protein>
<evidence type="ECO:0000313" key="2">
    <source>
        <dbReference type="EMBL" id="MCX2978406.1"/>
    </source>
</evidence>
<accession>A0ABT3T9C5</accession>
<sequence>MSAPPLPDIFGNYILGDFVEVVSPVSVSWLPQTAGWACLGALLGGLFLFRGAKRLRRWHHNRYRREAIDRLVHTTDQSFSIVALNKLLKLTALSAFPREQVARLSGEEWVSFLNRQCESSPFSPALGKIIADGAYRQSQLTHSTREELVAAALSWIRDHKSPHDV</sequence>
<keyword evidence="3" id="KW-1185">Reference proteome</keyword>
<dbReference type="Proteomes" id="UP001143304">
    <property type="component" value="Unassembled WGS sequence"/>
</dbReference>
<name>A0ABT3T9C5_9GAMM</name>
<proteinExistence type="predicted"/>
<reference evidence="2" key="1">
    <citation type="submission" date="2019-02" db="EMBL/GenBank/DDBJ databases">
        <authorList>
            <person name="Li S.-H."/>
        </authorList>
    </citation>
    <scope>NUCLEOTIDE SEQUENCE</scope>
    <source>
        <strain evidence="2">IMCC11814</strain>
    </source>
</reference>
<dbReference type="EMBL" id="SHNO01000001">
    <property type="protein sequence ID" value="MCX2978406.1"/>
    <property type="molecule type" value="Genomic_DNA"/>
</dbReference>
<dbReference type="InterPro" id="IPR025489">
    <property type="entry name" value="DUF4381"/>
</dbReference>
<keyword evidence="1" id="KW-1133">Transmembrane helix</keyword>
<evidence type="ECO:0000313" key="3">
    <source>
        <dbReference type="Proteomes" id="UP001143304"/>
    </source>
</evidence>
<feature type="transmembrane region" description="Helical" evidence="1">
    <location>
        <begin position="33"/>
        <end position="52"/>
    </location>
</feature>
<dbReference type="RefSeq" id="WP_279250100.1">
    <property type="nucleotide sequence ID" value="NZ_SHNO01000001.1"/>
</dbReference>
<keyword evidence="1" id="KW-0472">Membrane</keyword>
<evidence type="ECO:0000256" key="1">
    <source>
        <dbReference type="SAM" id="Phobius"/>
    </source>
</evidence>
<organism evidence="2 3">
    <name type="scientific">Candidatus Marimicrobium litorale</name>
    <dbReference type="NCBI Taxonomy" id="2518991"/>
    <lineage>
        <taxon>Bacteria</taxon>
        <taxon>Pseudomonadati</taxon>
        <taxon>Pseudomonadota</taxon>
        <taxon>Gammaproteobacteria</taxon>
        <taxon>Cellvibrionales</taxon>
        <taxon>Halieaceae</taxon>
        <taxon>Marimicrobium</taxon>
    </lineage>
</organism>